<keyword evidence="2" id="KW-0812">Transmembrane</keyword>
<dbReference type="InterPro" id="IPR011009">
    <property type="entry name" value="Kinase-like_dom_sf"/>
</dbReference>
<evidence type="ECO:0000256" key="1">
    <source>
        <dbReference type="ARBA" id="ARBA00009670"/>
    </source>
</evidence>
<accession>A0A0R1F507</accession>
<dbReference type="InterPro" id="IPR050154">
    <property type="entry name" value="UbiB_kinase"/>
</dbReference>
<dbReference type="PATRIC" id="fig|913848.6.peg.1078"/>
<dbReference type="SUPFAM" id="SSF56112">
    <property type="entry name" value="Protein kinase-like (PK-like)"/>
    <property type="match status" value="1"/>
</dbReference>
<dbReference type="EMBL" id="AZCN01000027">
    <property type="protein sequence ID" value="KRK16921.1"/>
    <property type="molecule type" value="Genomic_DNA"/>
</dbReference>
<feature type="transmembrane region" description="Helical" evidence="2">
    <location>
        <begin position="527"/>
        <end position="552"/>
    </location>
</feature>
<evidence type="ECO:0000313" key="4">
    <source>
        <dbReference type="EMBL" id="KRK16921.1"/>
    </source>
</evidence>
<keyword evidence="2" id="KW-1133">Transmembrane helix</keyword>
<name>A0A0R1F507_9LACO</name>
<dbReference type="InterPro" id="IPR004147">
    <property type="entry name" value="ABC1_dom"/>
</dbReference>
<keyword evidence="4" id="KW-0830">Ubiquinone</keyword>
<evidence type="ECO:0000256" key="2">
    <source>
        <dbReference type="SAM" id="Phobius"/>
    </source>
</evidence>
<dbReference type="PANTHER" id="PTHR10566">
    <property type="entry name" value="CHAPERONE-ACTIVITY OF BC1 COMPLEX CABC1 -RELATED"/>
    <property type="match status" value="1"/>
</dbReference>
<comment type="caution">
    <text evidence="4">The sequence shown here is derived from an EMBL/GenBank/DDBJ whole genome shotgun (WGS) entry which is preliminary data.</text>
</comment>
<dbReference type="AlphaFoldDB" id="A0A0R1F507"/>
<feature type="domain" description="ABC1 atypical kinase-like" evidence="3">
    <location>
        <begin position="73"/>
        <end position="341"/>
    </location>
</feature>
<comment type="similarity">
    <text evidence="1">Belongs to the protein kinase superfamily. ADCK protein kinase family.</text>
</comment>
<dbReference type="PANTHER" id="PTHR10566:SF113">
    <property type="entry name" value="PROTEIN ACTIVITY OF BC1 COMPLEX KINASE 7, CHLOROPLASTIC"/>
    <property type="match status" value="1"/>
</dbReference>
<dbReference type="CDD" id="cd05121">
    <property type="entry name" value="ABC1_ADCK3-like"/>
    <property type="match status" value="1"/>
</dbReference>
<dbReference type="Pfam" id="PF03109">
    <property type="entry name" value="ABC1"/>
    <property type="match status" value="1"/>
</dbReference>
<evidence type="ECO:0000313" key="5">
    <source>
        <dbReference type="Proteomes" id="UP000051181"/>
    </source>
</evidence>
<evidence type="ECO:0000259" key="3">
    <source>
        <dbReference type="Pfam" id="PF03109"/>
    </source>
</evidence>
<organism evidence="4 5">
    <name type="scientific">Loigolactobacillus coryniformis subsp. coryniformis KCTC 3167 = DSM 20001</name>
    <dbReference type="NCBI Taxonomy" id="913848"/>
    <lineage>
        <taxon>Bacteria</taxon>
        <taxon>Bacillati</taxon>
        <taxon>Bacillota</taxon>
        <taxon>Bacilli</taxon>
        <taxon>Lactobacillales</taxon>
        <taxon>Lactobacillaceae</taxon>
        <taxon>Loigolactobacillus</taxon>
    </lineage>
</organism>
<protein>
    <submittedName>
        <fullName evidence="4">Ubiquinone biosynthesis protein UbiB</fullName>
    </submittedName>
</protein>
<sequence>MLAMKPRKRARLWQIIKVLRQYNVLRNFTHQTHPEQVRQAFTELGPTFIKVGQMLSTRTDLITPEFAHVLKGLQDQVPADDFTVVKATIEAQTGKKLTEQYQQFDQQAFASASMGQAHHAVTKAGQQVVVKVQHPHIRADIITDLALFQKAISLLKFVPEASVIDPQAMFREIKRALFNELNTALEVENGQRFYELNNGWDIIRVPQVDTALSQGTVLVNQTMPGKRITSFLADMPTEQRHYLAQTLVQNFLKQVFTDGFFHADPHPGNILLTTEELPPVTKVKRAFQRADFTATQTETLPPYRLVYLDFGMMGQLAPAMITSLANVVIAITGKDSRQIGQALLAICNRTGTVDEESFYQQLGAFMQPYFNAGLGEIDFEALLYAVIQLCRANQLQMKPEVTLLLKAFGVLEGTIAQLDPDLSMLTVARHFARDYFQQHFDWRQETEASVVKLWQFAKTAPQLPVKLLSALDVFERGGAKVNLELKQRDTLLDRLENIVNRLVIAIILAAVIIGSSLLVQAREANDLIARLGVIGYSAALLVIIGLVISSLYRRYQRWRHK</sequence>
<keyword evidence="2" id="KW-0472">Membrane</keyword>
<dbReference type="Proteomes" id="UP000051181">
    <property type="component" value="Unassembled WGS sequence"/>
</dbReference>
<gene>
    <name evidence="4" type="ORF">FD22_GL001046</name>
</gene>
<reference evidence="4 5" key="1">
    <citation type="journal article" date="2015" name="Genome Announc.">
        <title>Expanding the biotechnology potential of lactobacilli through comparative genomics of 213 strains and associated genera.</title>
        <authorList>
            <person name="Sun Z."/>
            <person name="Harris H.M."/>
            <person name="McCann A."/>
            <person name="Guo C."/>
            <person name="Argimon S."/>
            <person name="Zhang W."/>
            <person name="Yang X."/>
            <person name="Jeffery I.B."/>
            <person name="Cooney J.C."/>
            <person name="Kagawa T.F."/>
            <person name="Liu W."/>
            <person name="Song Y."/>
            <person name="Salvetti E."/>
            <person name="Wrobel A."/>
            <person name="Rasinkangas P."/>
            <person name="Parkhill J."/>
            <person name="Rea M.C."/>
            <person name="O'Sullivan O."/>
            <person name="Ritari J."/>
            <person name="Douillard F.P."/>
            <person name="Paul Ross R."/>
            <person name="Yang R."/>
            <person name="Briner A.E."/>
            <person name="Felis G.E."/>
            <person name="de Vos W.M."/>
            <person name="Barrangou R."/>
            <person name="Klaenhammer T.R."/>
            <person name="Caufield P.W."/>
            <person name="Cui Y."/>
            <person name="Zhang H."/>
            <person name="O'Toole P.W."/>
        </authorList>
    </citation>
    <scope>NUCLEOTIDE SEQUENCE [LARGE SCALE GENOMIC DNA]</scope>
    <source>
        <strain evidence="4 5">DSM 20001</strain>
    </source>
</reference>
<proteinExistence type="inferred from homology"/>
<feature type="transmembrane region" description="Helical" evidence="2">
    <location>
        <begin position="498"/>
        <end position="521"/>
    </location>
</feature>
<dbReference type="eggNOG" id="COG0661">
    <property type="taxonomic scope" value="Bacteria"/>
</dbReference>